<keyword evidence="1" id="KW-0472">Membrane</keyword>
<keyword evidence="1" id="KW-1133">Transmembrane helix</keyword>
<reference evidence="3" key="1">
    <citation type="submission" date="2010-10" db="EMBL/GenBank/DDBJ databases">
        <title>The complete genome of Halanaerobium praevalens DSM 2228.</title>
        <authorList>
            <consortium name="US DOE Joint Genome Institute (JGI-PGF)"/>
            <person name="Lucas S."/>
            <person name="Copeland A."/>
            <person name="Lapidus A."/>
            <person name="Glavina del Rio T."/>
            <person name="Dalin E."/>
            <person name="Tice H."/>
            <person name="Bruce D."/>
            <person name="Goodwin L."/>
            <person name="Pitluck S."/>
            <person name="Kyrpides N."/>
            <person name="Mavromatis K."/>
            <person name="Ivanova N."/>
            <person name="Ovchinnikova G."/>
            <person name="Chertkov O."/>
            <person name="Detter J.C."/>
            <person name="Han C."/>
            <person name="Larimer F."/>
            <person name="Land M."/>
            <person name="Hauser L."/>
            <person name="Markowitz V."/>
            <person name="Cheng J.-F."/>
            <person name="Hugenholtz P."/>
            <person name="Woyke T."/>
            <person name="Wu D."/>
            <person name="Tindall B."/>
            <person name="Pomrenke H.G."/>
            <person name="Brambilla E."/>
            <person name="Klenk H.-P."/>
            <person name="Eisen J.A."/>
        </authorList>
    </citation>
    <scope>NUCLEOTIDE SEQUENCE [LARGE SCALE GENOMIC DNA]</scope>
    <source>
        <strain evidence="3">ATCC 33744 / DSM 2228 / GSL</strain>
    </source>
</reference>
<accession>E3DLR2</accession>
<dbReference type="AlphaFoldDB" id="E3DLR2"/>
<gene>
    <name evidence="2" type="ordered locus">Hprae_1108</name>
</gene>
<dbReference type="KEGG" id="hpk:Hprae_1108"/>
<name>E3DLR2_HALPG</name>
<proteinExistence type="predicted"/>
<organism evidence="2 3">
    <name type="scientific">Halanaerobium praevalens (strain ATCC 33744 / DSM 2228 / GSL)</name>
    <dbReference type="NCBI Taxonomy" id="572479"/>
    <lineage>
        <taxon>Bacteria</taxon>
        <taxon>Bacillati</taxon>
        <taxon>Bacillota</taxon>
        <taxon>Clostridia</taxon>
        <taxon>Halanaerobiales</taxon>
        <taxon>Halanaerobiaceae</taxon>
        <taxon>Halanaerobium</taxon>
    </lineage>
</organism>
<keyword evidence="3" id="KW-1185">Reference proteome</keyword>
<keyword evidence="1" id="KW-0812">Transmembrane</keyword>
<sequence length="30" mass="3291">MKNIIMKTLGFGMAVLAVAAFSAFLVQMWT</sequence>
<dbReference type="HOGENOM" id="CLU_3403890_0_0_9"/>
<evidence type="ECO:0000256" key="1">
    <source>
        <dbReference type="SAM" id="Phobius"/>
    </source>
</evidence>
<dbReference type="STRING" id="572479.Hprae_1108"/>
<dbReference type="Proteomes" id="UP000006866">
    <property type="component" value="Chromosome"/>
</dbReference>
<reference evidence="2 3" key="2">
    <citation type="journal article" date="2011" name="Stand. Genomic Sci.">
        <title>Complete genome sequence of the extremely halophilic Halanaerobium praevalens type strain (GSL).</title>
        <authorList>
            <person name="Ivanova N."/>
            <person name="Sikorski J."/>
            <person name="Chertkov O."/>
            <person name="Nolan M."/>
            <person name="Lucas S."/>
            <person name="Hammon N."/>
            <person name="Deshpande S."/>
            <person name="Cheng J.F."/>
            <person name="Tapia R."/>
            <person name="Han C."/>
            <person name="Goodwin L."/>
            <person name="Pitluck S."/>
            <person name="Huntemann M."/>
            <person name="Liolios K."/>
            <person name="Pagani I."/>
            <person name="Mavromatis K."/>
            <person name="Ovchinikova G."/>
            <person name="Pati A."/>
            <person name="Chen A."/>
            <person name="Palaniappan K."/>
            <person name="Land M."/>
            <person name="Hauser L."/>
            <person name="Brambilla E.M."/>
            <person name="Kannan K.P."/>
            <person name="Rohde M."/>
            <person name="Tindall B.J."/>
            <person name="Goker M."/>
            <person name="Detter J.C."/>
            <person name="Woyke T."/>
            <person name="Bristow J."/>
            <person name="Eisen J.A."/>
            <person name="Markowitz V."/>
            <person name="Hugenholtz P."/>
            <person name="Kyrpides N.C."/>
            <person name="Klenk H.P."/>
            <person name="Lapidus A."/>
        </authorList>
    </citation>
    <scope>NUCLEOTIDE SEQUENCE [LARGE SCALE GENOMIC DNA]</scope>
    <source>
        <strain evidence="3">ATCC 33744 / DSM 2228 / GSL</strain>
    </source>
</reference>
<evidence type="ECO:0000313" key="2">
    <source>
        <dbReference type="EMBL" id="ADO77259.1"/>
    </source>
</evidence>
<protein>
    <submittedName>
        <fullName evidence="2">Uncharacterized protein</fullName>
    </submittedName>
</protein>
<dbReference type="EMBL" id="CP002175">
    <property type="protein sequence ID" value="ADO77259.1"/>
    <property type="molecule type" value="Genomic_DNA"/>
</dbReference>
<evidence type="ECO:0000313" key="3">
    <source>
        <dbReference type="Proteomes" id="UP000006866"/>
    </source>
</evidence>
<feature type="transmembrane region" description="Helical" evidence="1">
    <location>
        <begin position="9"/>
        <end position="29"/>
    </location>
</feature>